<reference evidence="3" key="1">
    <citation type="submission" date="2023-07" db="EMBL/GenBank/DDBJ databases">
        <title>Sequencing the genomes of 1000 actinobacteria strains.</title>
        <authorList>
            <person name="Klenk H.-P."/>
        </authorList>
    </citation>
    <scope>NUCLEOTIDE SEQUENCE</scope>
    <source>
        <strain evidence="3">DSM 45977</strain>
    </source>
</reference>
<accession>A0AAE3ZG14</accession>
<feature type="region of interest" description="Disordered" evidence="1">
    <location>
        <begin position="172"/>
        <end position="193"/>
    </location>
</feature>
<feature type="region of interest" description="Disordered" evidence="1">
    <location>
        <begin position="691"/>
        <end position="719"/>
    </location>
</feature>
<evidence type="ECO:0000259" key="2">
    <source>
        <dbReference type="Pfam" id="PF20211"/>
    </source>
</evidence>
<dbReference type="Gene3D" id="1.10.287.1060">
    <property type="entry name" value="ESAT-6-like"/>
    <property type="match status" value="1"/>
</dbReference>
<dbReference type="Pfam" id="PF20211">
    <property type="entry name" value="DUF6571"/>
    <property type="match status" value="1"/>
</dbReference>
<dbReference type="InterPro" id="IPR036689">
    <property type="entry name" value="ESAT-6-like_sf"/>
</dbReference>
<keyword evidence="4" id="KW-1185">Reference proteome</keyword>
<protein>
    <recommendedName>
        <fullName evidence="2">DUF6571 domain-containing protein</fullName>
    </recommendedName>
</protein>
<organism evidence="3 4">
    <name type="scientific">Haloactinomyces albus</name>
    <dbReference type="NCBI Taxonomy" id="1352928"/>
    <lineage>
        <taxon>Bacteria</taxon>
        <taxon>Bacillati</taxon>
        <taxon>Actinomycetota</taxon>
        <taxon>Actinomycetes</taxon>
        <taxon>Actinopolysporales</taxon>
        <taxon>Actinopolysporaceae</taxon>
        <taxon>Haloactinomyces</taxon>
    </lineage>
</organism>
<proteinExistence type="predicted"/>
<gene>
    <name evidence="3" type="ORF">JOF55_004383</name>
</gene>
<feature type="domain" description="DUF6571" evidence="2">
    <location>
        <begin position="357"/>
        <end position="685"/>
    </location>
</feature>
<dbReference type="InterPro" id="IPR046701">
    <property type="entry name" value="DUF6571"/>
</dbReference>
<evidence type="ECO:0000256" key="1">
    <source>
        <dbReference type="SAM" id="MobiDB-lite"/>
    </source>
</evidence>
<dbReference type="Proteomes" id="UP001180845">
    <property type="component" value="Unassembled WGS sequence"/>
</dbReference>
<name>A0AAE3ZG14_9ACTN</name>
<dbReference type="RefSeq" id="WP_310277559.1">
    <property type="nucleotide sequence ID" value="NZ_JAVDXW010000001.1"/>
</dbReference>
<evidence type="ECO:0000313" key="4">
    <source>
        <dbReference type="Proteomes" id="UP001180845"/>
    </source>
</evidence>
<dbReference type="AlphaFoldDB" id="A0AAE3ZG14"/>
<evidence type="ECO:0000313" key="3">
    <source>
        <dbReference type="EMBL" id="MDR7304202.1"/>
    </source>
</evidence>
<dbReference type="EMBL" id="JAVDXW010000001">
    <property type="protein sequence ID" value="MDR7304202.1"/>
    <property type="molecule type" value="Genomic_DNA"/>
</dbReference>
<dbReference type="SUPFAM" id="SSF140453">
    <property type="entry name" value="EsxAB dimer-like"/>
    <property type="match status" value="1"/>
</dbReference>
<comment type="caution">
    <text evidence="3">The sequence shown here is derived from an EMBL/GenBank/DDBJ whole genome shotgun (WGS) entry which is preliminary data.</text>
</comment>
<sequence length="770" mass="82705">MDYSMLMAAQPALLRRAGEAWKKLARDFDEQITDFQCSVCNTLELDGIWKGKAAQAACKHVEHIRKEMEKYRDDLQPAGPGLITAAEDIDTCQQQLQAVDNEINDRDKDEWSISNDGKISYPAGAEAQYQSYVAEIEGIIGKAAKADQAAARAAEAADVAYANLKQVLTEERREEEQAAGRAAKLASQPPDELSFDEAKRLARLLRNHGDDPAFAGEFLEDVPPEELLRLSQQVGSTGFGWGFHGEGQGPNKLDVLKSLQSELGETLATGTSAEGREYLGRDVHNDSGLDSRAGEYADRLMAAAQASGDEGYRAVGTLLHSGEYSAEFLNPVGDALIAADRADPFEGTVDDLNYVDEHGKGGDPLVGLMVAMDNNPEAADDFFDPERNPETLPYLLERDWPADFDERGGYPDHAPQASEQAQKLGQNMLGEALEAATLEGEYRSEAAARVMSGTVHELATSEQSNRDPSGGAVPPPMRDSIGHMISGYMGDVHGASEDSAQSYNLSVDDPQWAHSENGINHARFNQAELYQVMGSAAYDPDAYAEMRNANMVYTELKLNEIATDETQSLENRRMNMADVAQQSSTVLGALDEARTYAVDEFYDGKDAAYNSAINAGGVLTTAAVAGGGAALGGVGGALVGAAGAETVKSAVGALQQDSSHIVAQETSELQASGRKDASALLAQSLWEHEMWKDSAPPPPIAPGEEELGNHPNRIFESDGSLPGKYNRWVSDNNPYGDGVDHFEVGQGYDTGANVYADATGNRPVPVSETK</sequence>